<feature type="compositionally biased region" description="Basic and acidic residues" evidence="1">
    <location>
        <begin position="295"/>
        <end position="311"/>
    </location>
</feature>
<keyword evidence="3" id="KW-1185">Reference proteome</keyword>
<sequence length="365" mass="41514">MSVELPLDEEAKKKLQQRRSSNVRRVSGVDLSVHHYVPFIPKRRTSVSSGCRITANSEVFADYKHIFPYITDDGKTTLVTEYDFHNKMCRKYKALLGDTYIYPILGTNLSVQEDLLCELTRDDKKFLELLVLPEVEIMIPGGISTIRTNNKRIGLFIIGKRGDIFPAGLKTIKNREIKQLEEKLETWAVIKNFAVPDLGESPTSDHVVEQFVQGMDKPHVRRIRDVLGIIESQEEFIAKMEAYGIFHTYVEQLDLATYYEHVRNRKSRFVDTGDWREYKDDEPFDWSEWDAMSKRRGTETSEDSGIAHDDAPSSPNAVVICSMPTCNENGVSGRKGSKQDEEVPPLVSAKDDDDVFMSHNGTGGN</sequence>
<dbReference type="Proteomes" id="UP000821837">
    <property type="component" value="Chromosome 1"/>
</dbReference>
<protein>
    <submittedName>
        <fullName evidence="2">Uncharacterized protein</fullName>
    </submittedName>
</protein>
<comment type="caution">
    <text evidence="2">The sequence shown here is derived from an EMBL/GenBank/DDBJ whole genome shotgun (WGS) entry which is preliminary data.</text>
</comment>
<dbReference type="EMBL" id="JABSTV010001245">
    <property type="protein sequence ID" value="KAH7982906.1"/>
    <property type="molecule type" value="Genomic_DNA"/>
</dbReference>
<organism evidence="2 3">
    <name type="scientific">Rhipicephalus sanguineus</name>
    <name type="common">Brown dog tick</name>
    <name type="synonym">Ixodes sanguineus</name>
    <dbReference type="NCBI Taxonomy" id="34632"/>
    <lineage>
        <taxon>Eukaryota</taxon>
        <taxon>Metazoa</taxon>
        <taxon>Ecdysozoa</taxon>
        <taxon>Arthropoda</taxon>
        <taxon>Chelicerata</taxon>
        <taxon>Arachnida</taxon>
        <taxon>Acari</taxon>
        <taxon>Parasitiformes</taxon>
        <taxon>Ixodida</taxon>
        <taxon>Ixodoidea</taxon>
        <taxon>Ixodidae</taxon>
        <taxon>Rhipicephalinae</taxon>
        <taxon>Rhipicephalus</taxon>
        <taxon>Rhipicephalus</taxon>
    </lineage>
</organism>
<feature type="region of interest" description="Disordered" evidence="1">
    <location>
        <begin position="295"/>
        <end position="365"/>
    </location>
</feature>
<evidence type="ECO:0000313" key="3">
    <source>
        <dbReference type="Proteomes" id="UP000821837"/>
    </source>
</evidence>
<evidence type="ECO:0000256" key="1">
    <source>
        <dbReference type="SAM" id="MobiDB-lite"/>
    </source>
</evidence>
<name>A0A9D4T8V1_RHISA</name>
<dbReference type="AlphaFoldDB" id="A0A9D4T8V1"/>
<evidence type="ECO:0000313" key="2">
    <source>
        <dbReference type="EMBL" id="KAH7982906.1"/>
    </source>
</evidence>
<proteinExistence type="predicted"/>
<reference evidence="2" key="2">
    <citation type="submission" date="2021-09" db="EMBL/GenBank/DDBJ databases">
        <authorList>
            <person name="Jia N."/>
            <person name="Wang J."/>
            <person name="Shi W."/>
            <person name="Du L."/>
            <person name="Sun Y."/>
            <person name="Zhan W."/>
            <person name="Jiang J."/>
            <person name="Wang Q."/>
            <person name="Zhang B."/>
            <person name="Ji P."/>
            <person name="Sakyi L.B."/>
            <person name="Cui X."/>
            <person name="Yuan T."/>
            <person name="Jiang B."/>
            <person name="Yang W."/>
            <person name="Lam T.T.-Y."/>
            <person name="Chang Q."/>
            <person name="Ding S."/>
            <person name="Wang X."/>
            <person name="Zhu J."/>
            <person name="Ruan X."/>
            <person name="Zhao L."/>
            <person name="Wei J."/>
            <person name="Que T."/>
            <person name="Du C."/>
            <person name="Cheng J."/>
            <person name="Dai P."/>
            <person name="Han X."/>
            <person name="Huang E."/>
            <person name="Gao Y."/>
            <person name="Liu J."/>
            <person name="Shao H."/>
            <person name="Ye R."/>
            <person name="Li L."/>
            <person name="Wei W."/>
            <person name="Wang X."/>
            <person name="Wang C."/>
            <person name="Huo Q."/>
            <person name="Li W."/>
            <person name="Guo W."/>
            <person name="Chen H."/>
            <person name="Chen S."/>
            <person name="Zhou L."/>
            <person name="Zhou L."/>
            <person name="Ni X."/>
            <person name="Tian J."/>
            <person name="Zhou Y."/>
            <person name="Sheng Y."/>
            <person name="Liu T."/>
            <person name="Pan Y."/>
            <person name="Xia L."/>
            <person name="Li J."/>
            <person name="Zhao F."/>
            <person name="Cao W."/>
        </authorList>
    </citation>
    <scope>NUCLEOTIDE SEQUENCE</scope>
    <source>
        <strain evidence="2">Rsan-2018</strain>
        <tissue evidence="2">Larvae</tissue>
    </source>
</reference>
<reference evidence="2" key="1">
    <citation type="journal article" date="2020" name="Cell">
        <title>Large-Scale Comparative Analyses of Tick Genomes Elucidate Their Genetic Diversity and Vector Capacities.</title>
        <authorList>
            <consortium name="Tick Genome and Microbiome Consortium (TIGMIC)"/>
            <person name="Jia N."/>
            <person name="Wang J."/>
            <person name="Shi W."/>
            <person name="Du L."/>
            <person name="Sun Y."/>
            <person name="Zhan W."/>
            <person name="Jiang J.F."/>
            <person name="Wang Q."/>
            <person name="Zhang B."/>
            <person name="Ji P."/>
            <person name="Bell-Sakyi L."/>
            <person name="Cui X.M."/>
            <person name="Yuan T.T."/>
            <person name="Jiang B.G."/>
            <person name="Yang W.F."/>
            <person name="Lam T.T."/>
            <person name="Chang Q.C."/>
            <person name="Ding S.J."/>
            <person name="Wang X.J."/>
            <person name="Zhu J.G."/>
            <person name="Ruan X.D."/>
            <person name="Zhao L."/>
            <person name="Wei J.T."/>
            <person name="Ye R.Z."/>
            <person name="Que T.C."/>
            <person name="Du C.H."/>
            <person name="Zhou Y.H."/>
            <person name="Cheng J.X."/>
            <person name="Dai P.F."/>
            <person name="Guo W.B."/>
            <person name="Han X.H."/>
            <person name="Huang E.J."/>
            <person name="Li L.F."/>
            <person name="Wei W."/>
            <person name="Gao Y.C."/>
            <person name="Liu J.Z."/>
            <person name="Shao H.Z."/>
            <person name="Wang X."/>
            <person name="Wang C.C."/>
            <person name="Yang T.C."/>
            <person name="Huo Q.B."/>
            <person name="Li W."/>
            <person name="Chen H.Y."/>
            <person name="Chen S.E."/>
            <person name="Zhou L.G."/>
            <person name="Ni X.B."/>
            <person name="Tian J.H."/>
            <person name="Sheng Y."/>
            <person name="Liu T."/>
            <person name="Pan Y.S."/>
            <person name="Xia L.Y."/>
            <person name="Li J."/>
            <person name="Zhao F."/>
            <person name="Cao W.C."/>
        </authorList>
    </citation>
    <scope>NUCLEOTIDE SEQUENCE</scope>
    <source>
        <strain evidence="2">Rsan-2018</strain>
    </source>
</reference>
<accession>A0A9D4T8V1</accession>
<gene>
    <name evidence="2" type="ORF">HPB52_008090</name>
</gene>